<evidence type="ECO:0000313" key="2">
    <source>
        <dbReference type="EMBL" id="MDH5920463.1"/>
    </source>
</evidence>
<dbReference type="EMBL" id="JAKMYX010000012">
    <property type="protein sequence ID" value="MDH5920463.1"/>
    <property type="molecule type" value="Genomic_DNA"/>
</dbReference>
<dbReference type="Proteomes" id="UP000244197">
    <property type="component" value="Unassembled WGS sequence"/>
</dbReference>
<dbReference type="OrthoDB" id="5899368at2"/>
<dbReference type="Proteomes" id="UP000050463">
    <property type="component" value="Unassembled WGS sequence"/>
</dbReference>
<dbReference type="Proteomes" id="UP001569200">
    <property type="component" value="Unassembled WGS sequence"/>
</dbReference>
<accession>A0A1C3IGN2</accession>
<sequence length="164" mass="19033">MEIERCWMHYLKAEQLMEQGHWPEAQRLYGDVLTSLPHHIQDAAYQSDIKPCQFACLLAGLRDASVAQSEIFNRLGHHQQAFDTLNQSYALMQFISLESTELIQRTYSLLEKQSEDLLNHLIAFCSAQRSSYWMLELEQIQRAHHHFGQLKTTSEVKSSPNVLN</sequence>
<evidence type="ECO:0000313" key="11">
    <source>
        <dbReference type="Proteomes" id="UP001159663"/>
    </source>
</evidence>
<protein>
    <recommendedName>
        <fullName evidence="13">Tetratricopeptide repeat protein</fullName>
    </recommendedName>
</protein>
<reference evidence="9 10" key="2">
    <citation type="submission" date="2017-11" db="EMBL/GenBank/DDBJ databases">
        <title>Population delineation of vibrios coincides with oyster pathogenicity.</title>
        <authorList>
            <person name="Bruto M."/>
            <person name="Labreuche Y."/>
            <person name="James A."/>
            <person name="Piel D."/>
            <person name="Chenivesse S."/>
            <person name="Petton B."/>
            <person name="Polz M.F."/>
            <person name="Le Roux F."/>
        </authorList>
    </citation>
    <scope>NUCLEOTIDE SEQUENCE [LARGE SCALE GENOMIC DNA]</scope>
    <source>
        <strain evidence="6 9">1F_55</strain>
        <strain evidence="7 10">FF_144</strain>
    </source>
</reference>
<dbReference type="EMBL" id="PIGA01000014">
    <property type="protein sequence ID" value="PTP19421.1"/>
    <property type="molecule type" value="Genomic_DNA"/>
</dbReference>
<dbReference type="Proteomes" id="UP001177935">
    <property type="component" value="Unassembled WGS sequence"/>
</dbReference>
<dbReference type="GeneID" id="72399460"/>
<evidence type="ECO:0000313" key="12">
    <source>
        <dbReference type="Proteomes" id="UP001569200"/>
    </source>
</evidence>
<accession>A0A0P6ZLG3</accession>
<keyword evidence="12" id="KW-1185">Reference proteome</keyword>
<dbReference type="EMBL" id="LIZK01000001">
    <property type="protein sequence ID" value="KPL96535.1"/>
    <property type="molecule type" value="Genomic_DNA"/>
</dbReference>
<dbReference type="EMBL" id="JBGOOW010000001">
    <property type="protein sequence ID" value="MEZ8179199.1"/>
    <property type="molecule type" value="Genomic_DNA"/>
</dbReference>
<organism evidence="2 11">
    <name type="scientific">Vibrio splendidus</name>
    <dbReference type="NCBI Taxonomy" id="29497"/>
    <lineage>
        <taxon>Bacteria</taxon>
        <taxon>Pseudomonadati</taxon>
        <taxon>Pseudomonadota</taxon>
        <taxon>Gammaproteobacteria</taxon>
        <taxon>Vibrionales</taxon>
        <taxon>Vibrionaceae</taxon>
        <taxon>Vibrio</taxon>
    </lineage>
</organism>
<evidence type="ECO:0000313" key="5">
    <source>
        <dbReference type="EMBL" id="MEZ8179199.1"/>
    </source>
</evidence>
<dbReference type="EMBL" id="PIFK01000005">
    <property type="protein sequence ID" value="PTP38932.1"/>
    <property type="molecule type" value="Genomic_DNA"/>
</dbReference>
<dbReference type="Proteomes" id="UP000244080">
    <property type="component" value="Unassembled WGS sequence"/>
</dbReference>
<reference evidence="1 8" key="1">
    <citation type="submission" date="2015-08" db="EMBL/GenBank/DDBJ databases">
        <title>Draft Genome Sequence of Vibrio splendidus UCD-SED7.</title>
        <authorList>
            <person name="Lee R.D."/>
            <person name="Lang J.M."/>
            <person name="Coil D.A."/>
            <person name="Jospin G."/>
            <person name="Eisen J.A."/>
        </authorList>
    </citation>
    <scope>NUCLEOTIDE SEQUENCE [LARGE SCALE GENOMIC DNA]</scope>
    <source>
        <strain evidence="1 8">UCD-SED7</strain>
    </source>
</reference>
<dbReference type="AlphaFoldDB" id="A0A0P6ZLG3"/>
<proteinExistence type="predicted"/>
<reference evidence="3" key="4">
    <citation type="submission" date="2023-07" db="EMBL/GenBank/DDBJ databases">
        <title>Genome content predicts the carbon catabolic preferences of heterotrophic bacteria.</title>
        <authorList>
            <person name="Gralka M."/>
        </authorList>
    </citation>
    <scope>NUCLEOTIDE SEQUENCE</scope>
    <source>
        <strain evidence="4">6E02</strain>
        <strain evidence="3">6E03</strain>
    </source>
</reference>
<dbReference type="RefSeq" id="WP_004732800.1">
    <property type="nucleotide sequence ID" value="NZ_AP025509.1"/>
</dbReference>
<dbReference type="Proteomes" id="UP001159663">
    <property type="component" value="Unassembled WGS sequence"/>
</dbReference>
<evidence type="ECO:0000313" key="6">
    <source>
        <dbReference type="EMBL" id="PTP19421.1"/>
    </source>
</evidence>
<reference evidence="5 12" key="5">
    <citation type="submission" date="2024-06" db="EMBL/GenBank/DDBJ databases">
        <authorList>
            <person name="Steensen K."/>
            <person name="Seneca J."/>
            <person name="Bartlau N."/>
            <person name="Yu A.X."/>
            <person name="Polz M.F."/>
        </authorList>
    </citation>
    <scope>NUCLEOTIDE SEQUENCE [LARGE SCALE GENOMIC DNA]</scope>
    <source>
        <strain evidence="5 12">1F145</strain>
    </source>
</reference>
<evidence type="ECO:0000313" key="9">
    <source>
        <dbReference type="Proteomes" id="UP000244080"/>
    </source>
</evidence>
<gene>
    <name evidence="5" type="ORF">ACED33_00790</name>
    <name evidence="1" type="ORF">AN168_04255</name>
    <name evidence="7" type="ORF">CWO07_03490</name>
    <name evidence="6" type="ORF">CWO36_10465</name>
    <name evidence="2" type="ORF">L8R85_05425</name>
    <name evidence="3" type="ORF">Q8W38_10335</name>
    <name evidence="4" type="ORF">Q8W42_04145</name>
</gene>
<dbReference type="EMBL" id="JAUYVK010000008">
    <property type="protein sequence ID" value="MDP2489733.1"/>
    <property type="molecule type" value="Genomic_DNA"/>
</dbReference>
<dbReference type="EMBL" id="JAUYVL010000001">
    <property type="protein sequence ID" value="MDP2499894.1"/>
    <property type="molecule type" value="Genomic_DNA"/>
</dbReference>
<name>A0A0P6ZLG3_VIBSP</name>
<evidence type="ECO:0000313" key="7">
    <source>
        <dbReference type="EMBL" id="PTP38932.1"/>
    </source>
</evidence>
<dbReference type="Proteomes" id="UP001177883">
    <property type="component" value="Unassembled WGS sequence"/>
</dbReference>
<comment type="caution">
    <text evidence="2">The sequence shown here is derived from an EMBL/GenBank/DDBJ whole genome shotgun (WGS) entry which is preliminary data.</text>
</comment>
<evidence type="ECO:0000313" key="1">
    <source>
        <dbReference type="EMBL" id="KPL96535.1"/>
    </source>
</evidence>
<evidence type="ECO:0000313" key="8">
    <source>
        <dbReference type="Proteomes" id="UP000050463"/>
    </source>
</evidence>
<evidence type="ECO:0000313" key="3">
    <source>
        <dbReference type="EMBL" id="MDP2489733.1"/>
    </source>
</evidence>
<reference evidence="2" key="3">
    <citation type="submission" date="2022-01" db="EMBL/GenBank/DDBJ databases">
        <title>Vibrio aestuarianus Clade A and Clade B isolates are associated with Pacific oyster (Crassostrea gigas) disease outbreaks across Ireland.</title>
        <authorList>
            <person name="Coyle N."/>
            <person name="O'Toole C."/>
            <person name="Thomas J.C.L."/>
            <person name="Ryder D."/>
            <person name="Cheslett D."/>
            <person name="Feist S."/>
            <person name="Bean T."/>
            <person name="Joseph A."/>
            <person name="Waina A."/>
            <person name="Feil E."/>
            <person name="Verner-Jeffreys D.W."/>
        </authorList>
    </citation>
    <scope>NUCLEOTIDE SEQUENCE</scope>
    <source>
        <strain evidence="2">S/17/14 A</strain>
    </source>
</reference>
<evidence type="ECO:0008006" key="13">
    <source>
        <dbReference type="Google" id="ProtNLM"/>
    </source>
</evidence>
<evidence type="ECO:0000313" key="10">
    <source>
        <dbReference type="Proteomes" id="UP000244197"/>
    </source>
</evidence>
<evidence type="ECO:0000313" key="4">
    <source>
        <dbReference type="EMBL" id="MDP2499894.1"/>
    </source>
</evidence>